<name>A0A3S9P306_9BACT</name>
<keyword evidence="2" id="KW-1185">Reference proteome</keyword>
<evidence type="ECO:0008006" key="3">
    <source>
        <dbReference type="Google" id="ProtNLM"/>
    </source>
</evidence>
<dbReference type="SUPFAM" id="SSF103088">
    <property type="entry name" value="OmpA-like"/>
    <property type="match status" value="1"/>
</dbReference>
<evidence type="ECO:0000313" key="2">
    <source>
        <dbReference type="Proteomes" id="UP000267268"/>
    </source>
</evidence>
<proteinExistence type="predicted"/>
<evidence type="ECO:0000313" key="1">
    <source>
        <dbReference type="EMBL" id="AZQ62591.1"/>
    </source>
</evidence>
<dbReference type="Pfam" id="PF07676">
    <property type="entry name" value="PD40"/>
    <property type="match status" value="2"/>
</dbReference>
<dbReference type="AlphaFoldDB" id="A0A3S9P306"/>
<dbReference type="Proteomes" id="UP000267268">
    <property type="component" value="Chromosome 1"/>
</dbReference>
<sequence>MAQTIEEADKLYAEEKFYEAFEMYQKISTRNISSCVIQYKIGLCYLNSPFKQKEAIHYFNSVIKNSCNDIPSEKYYYLASLLHLEEKYIEAINTYNLYLEETENQIRDFNDIGLRIKQCENGIKLKADLSQKMTTAIMDIPINTSYDEYAPIISKLDNFIVFSSQRQRDSFNYVYGDKYTFLPQNLQSTDNDIYLSYRKGIQFSHPYPQFEDKYRQAYPLFIQDGNYMLLYIELFSDQEGKGNIYETRVKKGRWLKPKKLNNKINSSFDEKGAFIANNGTTIYFSSNRPNGFGGFDIYKAIRVGKDDWSKPINLGPTINSEYDEVYPFVHNDNKTLYYATNGALSIGGFDIVCSIKEGATWNTPFNLGKEINSPYNEYQFSQIPSKRYSYFASDRQNKQSVGGFDIYNVFKPVHKMKRAIVTGTIQVNKNGKKLPLQLKVKDSNNITFRKYVYDPSIESDKFFMILFPGKNYSITIASDDIDLYTINIDLPKDTYRYQLDKSFTINDITVLNKVVGFDVQPQSTQFEITTFDEIDNQTKEESTDARYDALLMLMEMIVDRTDKDGLASLNALDDPFLDTSLSNVSNNDPDPYYTPLLDLIEKAFNEGNSNLLTTLDSVRGDSGDKIVKLPNNTANPKSILEQRYYFADDDFDITSENKKTLKEIAEFLKSRDDIELQINWFSKKSNDEIKNQDTITQMRMNSILNYLTVSGVPQWKIRKKELLYKTSSDEACILLSVSIK</sequence>
<dbReference type="InterPro" id="IPR011659">
    <property type="entry name" value="WD40"/>
</dbReference>
<gene>
    <name evidence="1" type="ORF">EI427_10185</name>
</gene>
<dbReference type="InterPro" id="IPR036737">
    <property type="entry name" value="OmpA-like_sf"/>
</dbReference>
<dbReference type="SUPFAM" id="SSF82171">
    <property type="entry name" value="DPP6 N-terminal domain-like"/>
    <property type="match status" value="1"/>
</dbReference>
<reference evidence="1 2" key="1">
    <citation type="submission" date="2018-12" db="EMBL/GenBank/DDBJ databases">
        <title>Flammeovirga pectinis sp. nov., isolated from the gut of the Korean scallop, Patinopecten yessoensis.</title>
        <authorList>
            <person name="Bae J.-W."/>
            <person name="Jeong Y.-S."/>
            <person name="Kang W."/>
        </authorList>
    </citation>
    <scope>NUCLEOTIDE SEQUENCE [LARGE SCALE GENOMIC DNA]</scope>
    <source>
        <strain evidence="1 2">L12M1</strain>
    </source>
</reference>
<dbReference type="KEGG" id="fll:EI427_10185"/>
<organism evidence="1 2">
    <name type="scientific">Flammeovirga pectinis</name>
    <dbReference type="NCBI Taxonomy" id="2494373"/>
    <lineage>
        <taxon>Bacteria</taxon>
        <taxon>Pseudomonadati</taxon>
        <taxon>Bacteroidota</taxon>
        <taxon>Cytophagia</taxon>
        <taxon>Cytophagales</taxon>
        <taxon>Flammeovirgaceae</taxon>
        <taxon>Flammeovirga</taxon>
    </lineage>
</organism>
<dbReference type="RefSeq" id="WP_126614245.1">
    <property type="nucleotide sequence ID" value="NZ_CP034562.1"/>
</dbReference>
<protein>
    <recommendedName>
        <fullName evidence="3">OmpA-like domain-containing protein</fullName>
    </recommendedName>
</protein>
<dbReference type="Gene3D" id="1.25.40.10">
    <property type="entry name" value="Tetratricopeptide repeat domain"/>
    <property type="match status" value="1"/>
</dbReference>
<dbReference type="Gene3D" id="3.30.1330.60">
    <property type="entry name" value="OmpA-like domain"/>
    <property type="match status" value="1"/>
</dbReference>
<dbReference type="OrthoDB" id="1488841at2"/>
<dbReference type="SUPFAM" id="SSF48452">
    <property type="entry name" value="TPR-like"/>
    <property type="match status" value="1"/>
</dbReference>
<dbReference type="EMBL" id="CP034562">
    <property type="protein sequence ID" value="AZQ62591.1"/>
    <property type="molecule type" value="Genomic_DNA"/>
</dbReference>
<accession>A0A3S9P306</accession>
<dbReference type="InterPro" id="IPR011990">
    <property type="entry name" value="TPR-like_helical_dom_sf"/>
</dbReference>